<sequence>MPANLGFDRDLIAKDIRRLASMYLNRQPPFNHLPPEQFHFPEQLAYGSLEHALFLGFAGWLQRNGMDGEMLAKYASHLATECPWVFDPRHPKSQDRSEFTFLYQFIPYSSRDKENLYKPITMWFDALQIIRERYAGDWRHIFLTLDYSADPIVDRKKLIGRLDDLPGVGPKIAQLIIQWFQEVNWSDDLERWHYIRTIPAIAVDLWLMRLVYQFGYITSWDTDIHTAISGPISDTLCQICYEEGIEHHAVGQALWRIGAVICRRRPRNDAVKFRRYCKAYCPAFEVCQRVVPANYSLERRLTGSASGRLASMQWGRSESHPAVDLADLTDSDPGFLVKDFVPKPRNFGGHAIVKARAIRRQEARDTQIELLGAEYFNGYVDPSLVELVLDETSETTSALAEEAT</sequence>
<gene>
    <name evidence="1" type="ORF">A3A71_03210</name>
</gene>
<proteinExistence type="predicted"/>
<comment type="caution">
    <text evidence="1">The sequence shown here is derived from an EMBL/GenBank/DDBJ whole genome shotgun (WGS) entry which is preliminary data.</text>
</comment>
<dbReference type="InterPro" id="IPR011257">
    <property type="entry name" value="DNA_glycosylase"/>
</dbReference>
<dbReference type="Proteomes" id="UP000177481">
    <property type="component" value="Unassembled WGS sequence"/>
</dbReference>
<dbReference type="AlphaFoldDB" id="A0A1F5ECJ4"/>
<evidence type="ECO:0000313" key="1">
    <source>
        <dbReference type="EMBL" id="OGD65071.1"/>
    </source>
</evidence>
<protein>
    <submittedName>
        <fullName evidence="1">Uncharacterized protein</fullName>
    </submittedName>
</protein>
<name>A0A1F5ECJ4_9BACT</name>
<dbReference type="GO" id="GO:0006281">
    <property type="term" value="P:DNA repair"/>
    <property type="evidence" value="ECO:0007669"/>
    <property type="project" value="InterPro"/>
</dbReference>
<organism evidence="1 2">
    <name type="scientific">Candidatus Berkelbacteria bacterium RIFCSPLOWO2_01_FULL_50_28</name>
    <dbReference type="NCBI Taxonomy" id="1797471"/>
    <lineage>
        <taxon>Bacteria</taxon>
        <taxon>Candidatus Berkelbacteria</taxon>
    </lineage>
</organism>
<dbReference type="STRING" id="1797471.A3A71_03210"/>
<evidence type="ECO:0000313" key="2">
    <source>
        <dbReference type="Proteomes" id="UP000177481"/>
    </source>
</evidence>
<dbReference type="SUPFAM" id="SSF48150">
    <property type="entry name" value="DNA-glycosylase"/>
    <property type="match status" value="1"/>
</dbReference>
<accession>A0A1F5ECJ4</accession>
<reference evidence="1 2" key="1">
    <citation type="journal article" date="2016" name="Nat. Commun.">
        <title>Thousands of microbial genomes shed light on interconnected biogeochemical processes in an aquifer system.</title>
        <authorList>
            <person name="Anantharaman K."/>
            <person name="Brown C.T."/>
            <person name="Hug L.A."/>
            <person name="Sharon I."/>
            <person name="Castelle C.J."/>
            <person name="Probst A.J."/>
            <person name="Thomas B.C."/>
            <person name="Singh A."/>
            <person name="Wilkins M.J."/>
            <person name="Karaoz U."/>
            <person name="Brodie E.L."/>
            <person name="Williams K.H."/>
            <person name="Hubbard S.S."/>
            <person name="Banfield J.F."/>
        </authorList>
    </citation>
    <scope>NUCLEOTIDE SEQUENCE [LARGE SCALE GENOMIC DNA]</scope>
</reference>
<dbReference type="GO" id="GO:0003824">
    <property type="term" value="F:catalytic activity"/>
    <property type="evidence" value="ECO:0007669"/>
    <property type="project" value="InterPro"/>
</dbReference>
<dbReference type="EMBL" id="MEZX01000001">
    <property type="protein sequence ID" value="OGD65071.1"/>
    <property type="molecule type" value="Genomic_DNA"/>
</dbReference>